<protein>
    <recommendedName>
        <fullName evidence="1">NIF system FeS cluster assembly NifU N-terminal domain-containing protein</fullName>
    </recommendedName>
</protein>
<dbReference type="EMBL" id="QKOD01000010">
    <property type="protein sequence ID" value="RNJ42546.1"/>
    <property type="molecule type" value="Genomic_DNA"/>
</dbReference>
<accession>A0A3M9X4E6</accession>
<organism evidence="2 3">
    <name type="scientific">Mesorhizobium japonicum</name>
    <dbReference type="NCBI Taxonomy" id="2066070"/>
    <lineage>
        <taxon>Bacteria</taxon>
        <taxon>Pseudomonadati</taxon>
        <taxon>Pseudomonadota</taxon>
        <taxon>Alphaproteobacteria</taxon>
        <taxon>Hyphomicrobiales</taxon>
        <taxon>Phyllobacteriaceae</taxon>
        <taxon>Mesorhizobium</taxon>
    </lineage>
</organism>
<dbReference type="PROSITE" id="PS51257">
    <property type="entry name" value="PROKAR_LIPOPROTEIN"/>
    <property type="match status" value="1"/>
</dbReference>
<dbReference type="GO" id="GO:0016226">
    <property type="term" value="P:iron-sulfur cluster assembly"/>
    <property type="evidence" value="ECO:0007669"/>
    <property type="project" value="InterPro"/>
</dbReference>
<dbReference type="GO" id="GO:0051536">
    <property type="term" value="F:iron-sulfur cluster binding"/>
    <property type="evidence" value="ECO:0007669"/>
    <property type="project" value="InterPro"/>
</dbReference>
<dbReference type="InterPro" id="IPR002871">
    <property type="entry name" value="NIF_FeS_clus_asmbl_NifU_N"/>
</dbReference>
<reference evidence="2 3" key="1">
    <citation type="journal article" date="2018" name="Mol. Plant Microbe Interact.">
        <title>Taxonomically Different Co-Microsymbionts of a Relict Legume, Oxytropis popoviana, Have Complementary Sets of Symbiotic Genes and Together Increase the Efficiency of Plant Nodulation.</title>
        <authorList>
            <person name="Safronova V."/>
            <person name="Belimov A."/>
            <person name="Sazanova A."/>
            <person name="Chirak E."/>
            <person name="Verkhozina A."/>
            <person name="Kuznetsova I."/>
            <person name="Andronov E."/>
            <person name="Puhalsky J."/>
            <person name="Tikhonovich I."/>
        </authorList>
    </citation>
    <scope>NUCLEOTIDE SEQUENCE [LARGE SCALE GENOMIC DNA]</scope>
    <source>
        <strain evidence="2 3">Opo-235</strain>
    </source>
</reference>
<comment type="caution">
    <text evidence="2">The sequence shown here is derived from an EMBL/GenBank/DDBJ whole genome shotgun (WGS) entry which is preliminary data.</text>
</comment>
<dbReference type="Gene3D" id="3.90.1010.10">
    <property type="match status" value="1"/>
</dbReference>
<dbReference type="Proteomes" id="UP000275436">
    <property type="component" value="Unassembled WGS sequence"/>
</dbReference>
<proteinExistence type="predicted"/>
<dbReference type="GO" id="GO:0005506">
    <property type="term" value="F:iron ion binding"/>
    <property type="evidence" value="ECO:0007669"/>
    <property type="project" value="InterPro"/>
</dbReference>
<evidence type="ECO:0000313" key="3">
    <source>
        <dbReference type="Proteomes" id="UP000275436"/>
    </source>
</evidence>
<sequence>MLDHSDKVKEYSFRPKNAGVLETANAVCAVGAIACGNALEMISTDPVTETFKAVEFQPFGRGDAAANLTAPRRWRGHCECRRRPGLRQTVGVCYGACVTSNGMRRRLNATGLALRILPAN</sequence>
<dbReference type="SUPFAM" id="SSF82649">
    <property type="entry name" value="SufE/NifU"/>
    <property type="match status" value="1"/>
</dbReference>
<feature type="domain" description="NIF system FeS cluster assembly NifU N-terminal" evidence="1">
    <location>
        <begin position="5"/>
        <end position="66"/>
    </location>
</feature>
<dbReference type="AlphaFoldDB" id="A0A3M9X4E6"/>
<dbReference type="Pfam" id="PF01592">
    <property type="entry name" value="NifU_N"/>
    <property type="match status" value="1"/>
</dbReference>
<evidence type="ECO:0000313" key="2">
    <source>
        <dbReference type="EMBL" id="RNJ42546.1"/>
    </source>
</evidence>
<gene>
    <name evidence="2" type="ORF">DNR46_27620</name>
</gene>
<evidence type="ECO:0000259" key="1">
    <source>
        <dbReference type="Pfam" id="PF01592"/>
    </source>
</evidence>
<dbReference type="RefSeq" id="WP_123169553.1">
    <property type="nucleotide sequence ID" value="NZ_QKOD01000010.1"/>
</dbReference>
<name>A0A3M9X4E6_9HYPH</name>